<keyword evidence="4" id="KW-1185">Reference proteome</keyword>
<comment type="caution">
    <text evidence="3">The sequence shown here is derived from an EMBL/GenBank/DDBJ whole genome shotgun (WGS) entry which is preliminary data.</text>
</comment>
<dbReference type="eggNOG" id="COG0792">
    <property type="taxonomic scope" value="Bacteria"/>
</dbReference>
<dbReference type="Gene3D" id="3.40.1350.10">
    <property type="match status" value="1"/>
</dbReference>
<evidence type="ECO:0000313" key="4">
    <source>
        <dbReference type="Proteomes" id="UP000003374"/>
    </source>
</evidence>
<dbReference type="PANTHER" id="PTHR34039:SF1">
    <property type="entry name" value="UPF0102 PROTEIN YRAN"/>
    <property type="match status" value="1"/>
</dbReference>
<evidence type="ECO:0000256" key="2">
    <source>
        <dbReference type="HAMAP-Rule" id="MF_00048"/>
    </source>
</evidence>
<evidence type="ECO:0000313" key="3">
    <source>
        <dbReference type="EMBL" id="EAR21848.1"/>
    </source>
</evidence>
<dbReference type="PANTHER" id="PTHR34039">
    <property type="entry name" value="UPF0102 PROTEIN YRAN"/>
    <property type="match status" value="1"/>
</dbReference>
<dbReference type="Proteomes" id="UP000003374">
    <property type="component" value="Unassembled WGS sequence"/>
</dbReference>
<dbReference type="NCBIfam" id="NF009150">
    <property type="entry name" value="PRK12497.1-3"/>
    <property type="match status" value="1"/>
</dbReference>
<dbReference type="SUPFAM" id="SSF52980">
    <property type="entry name" value="Restriction endonuclease-like"/>
    <property type="match status" value="1"/>
</dbReference>
<dbReference type="OrthoDB" id="9794876at2"/>
<protein>
    <recommendedName>
        <fullName evidence="2">UPF0102 protein NB231_05656</fullName>
    </recommendedName>
</protein>
<dbReference type="InterPro" id="IPR011335">
    <property type="entry name" value="Restrct_endonuc-II-like"/>
</dbReference>
<accession>A4BQJ8</accession>
<dbReference type="STRING" id="314278.NB231_05656"/>
<evidence type="ECO:0000256" key="1">
    <source>
        <dbReference type="ARBA" id="ARBA00006738"/>
    </source>
</evidence>
<reference evidence="3 4" key="1">
    <citation type="submission" date="2006-02" db="EMBL/GenBank/DDBJ databases">
        <authorList>
            <person name="Waterbury J."/>
            <person name="Ferriera S."/>
            <person name="Johnson J."/>
            <person name="Kravitz S."/>
            <person name="Halpern A."/>
            <person name="Remington K."/>
            <person name="Beeson K."/>
            <person name="Tran B."/>
            <person name="Rogers Y.-H."/>
            <person name="Friedman R."/>
            <person name="Venter J.C."/>
        </authorList>
    </citation>
    <scope>NUCLEOTIDE SEQUENCE [LARGE SCALE GENOMIC DNA]</scope>
    <source>
        <strain evidence="3 4">Nb-231</strain>
    </source>
</reference>
<dbReference type="InterPro" id="IPR003509">
    <property type="entry name" value="UPF0102_YraN-like"/>
</dbReference>
<dbReference type="HAMAP" id="MF_00048">
    <property type="entry name" value="UPF0102"/>
    <property type="match status" value="1"/>
</dbReference>
<gene>
    <name evidence="3" type="ORF">NB231_05656</name>
</gene>
<proteinExistence type="inferred from homology"/>
<dbReference type="NCBIfam" id="TIGR00252">
    <property type="entry name" value="YraN family protein"/>
    <property type="match status" value="1"/>
</dbReference>
<dbReference type="RefSeq" id="WP_005000429.1">
    <property type="nucleotide sequence ID" value="NZ_CH672427.1"/>
</dbReference>
<dbReference type="Pfam" id="PF02021">
    <property type="entry name" value="UPF0102"/>
    <property type="match status" value="1"/>
</dbReference>
<name>A4BQJ8_9GAMM</name>
<dbReference type="EMBL" id="AAOF01000005">
    <property type="protein sequence ID" value="EAR21848.1"/>
    <property type="molecule type" value="Genomic_DNA"/>
</dbReference>
<dbReference type="InterPro" id="IPR011856">
    <property type="entry name" value="tRNA_endonuc-like_dom_sf"/>
</dbReference>
<organism evidence="3 4">
    <name type="scientific">Nitrococcus mobilis Nb-231</name>
    <dbReference type="NCBI Taxonomy" id="314278"/>
    <lineage>
        <taxon>Bacteria</taxon>
        <taxon>Pseudomonadati</taxon>
        <taxon>Pseudomonadota</taxon>
        <taxon>Gammaproteobacteria</taxon>
        <taxon>Chromatiales</taxon>
        <taxon>Ectothiorhodospiraceae</taxon>
        <taxon>Nitrococcus</taxon>
    </lineage>
</organism>
<comment type="similarity">
    <text evidence="1 2">Belongs to the UPF0102 family.</text>
</comment>
<dbReference type="HOGENOM" id="CLU_115353_1_0_6"/>
<sequence>MTRGPNPRTLGKQAEARALEFLQRRGLRCLQRNFHTRLGEIDLIMEDTGEVVFVEVRQRATKRFGGALESVTPVKRQRLIAAARYYLLTHAPNAACRFDVIAIDGQGSIEWIRDAFQVA</sequence>
<dbReference type="AlphaFoldDB" id="A4BQJ8"/>
<dbReference type="GO" id="GO:0003676">
    <property type="term" value="F:nucleic acid binding"/>
    <property type="evidence" value="ECO:0007669"/>
    <property type="project" value="InterPro"/>
</dbReference>